<evidence type="ECO:0000256" key="6">
    <source>
        <dbReference type="ARBA" id="ARBA00023136"/>
    </source>
</evidence>
<evidence type="ECO:0000256" key="1">
    <source>
        <dbReference type="ARBA" id="ARBA00004651"/>
    </source>
</evidence>
<keyword evidence="2 7" id="KW-0813">Transport</keyword>
<keyword evidence="6 7" id="KW-0472">Membrane</keyword>
<reference evidence="9" key="1">
    <citation type="submission" date="2020-10" db="EMBL/GenBank/DDBJ databases">
        <title>Diversity and distribution of actinomycetes associated with coral in the coast of Hainan.</title>
        <authorList>
            <person name="Li F."/>
        </authorList>
    </citation>
    <scope>NUCLEOTIDE SEQUENCE</scope>
    <source>
        <strain evidence="9">HNM0983</strain>
    </source>
</reference>
<organism evidence="9 10">
    <name type="scientific">Saccharopolyspora montiporae</name>
    <dbReference type="NCBI Taxonomy" id="2781240"/>
    <lineage>
        <taxon>Bacteria</taxon>
        <taxon>Bacillati</taxon>
        <taxon>Actinomycetota</taxon>
        <taxon>Actinomycetes</taxon>
        <taxon>Pseudonocardiales</taxon>
        <taxon>Pseudonocardiaceae</taxon>
        <taxon>Saccharopolyspora</taxon>
    </lineage>
</organism>
<gene>
    <name evidence="9" type="ORF">IQ251_19005</name>
</gene>
<name>A0A929BD38_9PSEU</name>
<feature type="transmembrane region" description="Helical" evidence="7">
    <location>
        <begin position="129"/>
        <end position="145"/>
    </location>
</feature>
<dbReference type="InterPro" id="IPR050366">
    <property type="entry name" value="BP-dependent_transpt_permease"/>
</dbReference>
<keyword evidence="4 7" id="KW-0812">Transmembrane</keyword>
<sequence length="261" mass="26545">MIAQLTARPVRAGLSALVLAVLVAGWLRNPLRTDMAAVLDGPSAQHPLGTDELGRDVLARLAHGAPLTLGAAGAALLLSVLIGVFVGGLTGRSGGRIAVLVRGLIDVAVALPPVLVAIIAGLIGGPGRITLVFALVSVGWLPFARQVDAQVAAVRGEPWVRAHEALGASPVRVLRVSVLPAVLPAVGALAVVRLPALINTVAALGFLGLGPPPPSPEWGAMLAESVDHLETAPWLLLAPLLAVLAVQTLLAGTGRTDHRPT</sequence>
<feature type="transmembrane region" description="Helical" evidence="7">
    <location>
        <begin position="12"/>
        <end position="29"/>
    </location>
</feature>
<dbReference type="PANTHER" id="PTHR43386">
    <property type="entry name" value="OLIGOPEPTIDE TRANSPORT SYSTEM PERMEASE PROTEIN APPC"/>
    <property type="match status" value="1"/>
</dbReference>
<dbReference type="Proteomes" id="UP000598360">
    <property type="component" value="Unassembled WGS sequence"/>
</dbReference>
<dbReference type="InterPro" id="IPR000515">
    <property type="entry name" value="MetI-like"/>
</dbReference>
<dbReference type="PANTHER" id="PTHR43386:SF1">
    <property type="entry name" value="D,D-DIPEPTIDE TRANSPORT SYSTEM PERMEASE PROTEIN DDPC-RELATED"/>
    <property type="match status" value="1"/>
</dbReference>
<feature type="transmembrane region" description="Helical" evidence="7">
    <location>
        <begin position="182"/>
        <end position="211"/>
    </location>
</feature>
<feature type="domain" description="ABC transmembrane type-1" evidence="8">
    <location>
        <begin position="65"/>
        <end position="250"/>
    </location>
</feature>
<comment type="similarity">
    <text evidence="7">Belongs to the binding-protein-dependent transport system permease family.</text>
</comment>
<dbReference type="PROSITE" id="PS50928">
    <property type="entry name" value="ABC_TM1"/>
    <property type="match status" value="1"/>
</dbReference>
<dbReference type="CDD" id="cd06261">
    <property type="entry name" value="TM_PBP2"/>
    <property type="match status" value="1"/>
</dbReference>
<keyword evidence="10" id="KW-1185">Reference proteome</keyword>
<evidence type="ECO:0000313" key="9">
    <source>
        <dbReference type="EMBL" id="MBE9376545.1"/>
    </source>
</evidence>
<dbReference type="GO" id="GO:0055085">
    <property type="term" value="P:transmembrane transport"/>
    <property type="evidence" value="ECO:0007669"/>
    <property type="project" value="InterPro"/>
</dbReference>
<dbReference type="Gene3D" id="1.10.3720.10">
    <property type="entry name" value="MetI-like"/>
    <property type="match status" value="1"/>
</dbReference>
<dbReference type="SUPFAM" id="SSF161098">
    <property type="entry name" value="MetI-like"/>
    <property type="match status" value="1"/>
</dbReference>
<evidence type="ECO:0000256" key="5">
    <source>
        <dbReference type="ARBA" id="ARBA00022989"/>
    </source>
</evidence>
<dbReference type="GO" id="GO:0005886">
    <property type="term" value="C:plasma membrane"/>
    <property type="evidence" value="ECO:0007669"/>
    <property type="project" value="UniProtKB-SubCell"/>
</dbReference>
<dbReference type="Pfam" id="PF00528">
    <property type="entry name" value="BPD_transp_1"/>
    <property type="match status" value="1"/>
</dbReference>
<feature type="transmembrane region" description="Helical" evidence="7">
    <location>
        <begin position="231"/>
        <end position="251"/>
    </location>
</feature>
<comment type="subcellular location">
    <subcellularLocation>
        <location evidence="1 7">Cell membrane</location>
        <topology evidence="1 7">Multi-pass membrane protein</topology>
    </subcellularLocation>
</comment>
<keyword evidence="5 7" id="KW-1133">Transmembrane helix</keyword>
<evidence type="ECO:0000259" key="8">
    <source>
        <dbReference type="PROSITE" id="PS50928"/>
    </source>
</evidence>
<evidence type="ECO:0000256" key="7">
    <source>
        <dbReference type="RuleBase" id="RU363032"/>
    </source>
</evidence>
<evidence type="ECO:0000256" key="3">
    <source>
        <dbReference type="ARBA" id="ARBA00022475"/>
    </source>
</evidence>
<feature type="transmembrane region" description="Helical" evidence="7">
    <location>
        <begin position="99"/>
        <end position="123"/>
    </location>
</feature>
<dbReference type="EMBL" id="JADEYC010000045">
    <property type="protein sequence ID" value="MBE9376545.1"/>
    <property type="molecule type" value="Genomic_DNA"/>
</dbReference>
<evidence type="ECO:0000256" key="4">
    <source>
        <dbReference type="ARBA" id="ARBA00022692"/>
    </source>
</evidence>
<evidence type="ECO:0000313" key="10">
    <source>
        <dbReference type="Proteomes" id="UP000598360"/>
    </source>
</evidence>
<evidence type="ECO:0000256" key="2">
    <source>
        <dbReference type="ARBA" id="ARBA00022448"/>
    </source>
</evidence>
<accession>A0A929BD38</accession>
<comment type="caution">
    <text evidence="9">The sequence shown here is derived from an EMBL/GenBank/DDBJ whole genome shotgun (WGS) entry which is preliminary data.</text>
</comment>
<feature type="transmembrane region" description="Helical" evidence="7">
    <location>
        <begin position="67"/>
        <end position="87"/>
    </location>
</feature>
<dbReference type="RefSeq" id="WP_193930363.1">
    <property type="nucleotide sequence ID" value="NZ_JADEYC010000045.1"/>
</dbReference>
<dbReference type="InterPro" id="IPR035906">
    <property type="entry name" value="MetI-like_sf"/>
</dbReference>
<dbReference type="AlphaFoldDB" id="A0A929BD38"/>
<protein>
    <submittedName>
        <fullName evidence="9">ABC transporter permease</fullName>
    </submittedName>
</protein>
<proteinExistence type="inferred from homology"/>
<keyword evidence="3" id="KW-1003">Cell membrane</keyword>